<reference evidence="2" key="1">
    <citation type="submission" date="2025-08" db="UniProtKB">
        <authorList>
            <consortium name="Ensembl"/>
        </authorList>
    </citation>
    <scope>IDENTIFICATION</scope>
</reference>
<dbReference type="PANTHER" id="PTHR47225:SF1">
    <property type="entry name" value="EF-HAND CALCIUM-BINDING DOMAIN-CONTAINING PROTEIN 12"/>
    <property type="match status" value="1"/>
</dbReference>
<reference evidence="2" key="2">
    <citation type="submission" date="2025-09" db="UniProtKB">
        <authorList>
            <consortium name="Ensembl"/>
        </authorList>
    </citation>
    <scope>IDENTIFICATION</scope>
</reference>
<dbReference type="Proteomes" id="UP000694419">
    <property type="component" value="Unplaced"/>
</dbReference>
<dbReference type="PANTHER" id="PTHR47225">
    <property type="entry name" value="EF-HAND CALCIUM-BINDING DOMAIN-CONTAINING PROTEIN 12"/>
    <property type="match status" value="1"/>
</dbReference>
<feature type="compositionally biased region" description="Polar residues" evidence="1">
    <location>
        <begin position="292"/>
        <end position="302"/>
    </location>
</feature>
<organism evidence="2 3">
    <name type="scientific">Calidris pygmaea</name>
    <name type="common">Spoon-billed sandpiper</name>
    <dbReference type="NCBI Taxonomy" id="425635"/>
    <lineage>
        <taxon>Eukaryota</taxon>
        <taxon>Metazoa</taxon>
        <taxon>Chordata</taxon>
        <taxon>Craniata</taxon>
        <taxon>Vertebrata</taxon>
        <taxon>Euteleostomi</taxon>
        <taxon>Archelosauria</taxon>
        <taxon>Archosauria</taxon>
        <taxon>Dinosauria</taxon>
        <taxon>Saurischia</taxon>
        <taxon>Theropoda</taxon>
        <taxon>Coelurosauria</taxon>
        <taxon>Aves</taxon>
        <taxon>Neognathae</taxon>
        <taxon>Neoaves</taxon>
        <taxon>Charadriiformes</taxon>
        <taxon>Scolopacidae</taxon>
        <taxon>Calidris</taxon>
    </lineage>
</organism>
<evidence type="ECO:0000313" key="2">
    <source>
        <dbReference type="Ensembl" id="ENSCPGP00000014508.1"/>
    </source>
</evidence>
<keyword evidence="3" id="KW-1185">Reference proteome</keyword>
<dbReference type="Ensembl" id="ENSCPGT00000015903.1">
    <property type="protein sequence ID" value="ENSCPGP00000014508.1"/>
    <property type="gene ID" value="ENSCPGG00000010264.1"/>
</dbReference>
<sequence>RRAQVWEYHQSSLFLVGVAPSWEGLQVPAASLPPKSRAGGCGFHCPLLTAAKEELAVEAKGQNQQLARVKASVEGQQTAEAWTQLRRRFRTDLESLGDMERWLTQKPALSQQEKKYLHRIKALRAARRGAVKSAETNSLDVSRELEYLSDDPALGHWELNSQRSTCPCEPIAGCQLLFAHTFEINPCLHPIECKEKCPMPRSGDRPVDEHCLPSTIEADFGELVDQYRSKTVAVYMQSSKLCEERDVSITKPTLQKGLLHPGDKIIKEGGDIRKIRQPGGYYSTGRADAPSPGSTYRSGSQAVDTEKRFVQRGLQISQTSSNKFWPGHLLDKLYLYFPEKQHDRAHALFSCVRPTKPVYHGWWVLKKEIRNSSYQCKEQSNH</sequence>
<name>A0A8C3JX46_9CHAR</name>
<proteinExistence type="predicted"/>
<dbReference type="AlphaFoldDB" id="A0A8C3JX46"/>
<evidence type="ECO:0000313" key="3">
    <source>
        <dbReference type="Proteomes" id="UP000694419"/>
    </source>
</evidence>
<feature type="region of interest" description="Disordered" evidence="1">
    <location>
        <begin position="281"/>
        <end position="302"/>
    </location>
</feature>
<protein>
    <submittedName>
        <fullName evidence="2">Uncharacterized protein</fullName>
    </submittedName>
</protein>
<accession>A0A8C3JX46</accession>
<evidence type="ECO:0000256" key="1">
    <source>
        <dbReference type="SAM" id="MobiDB-lite"/>
    </source>
</evidence>
<dbReference type="InterPro" id="IPR042847">
    <property type="entry name" value="EFC12"/>
</dbReference>